<keyword evidence="3" id="KW-1185">Reference proteome</keyword>
<gene>
    <name evidence="2" type="ORF">LMG24238_06817</name>
</gene>
<dbReference type="PROSITE" id="PS50914">
    <property type="entry name" value="BON"/>
    <property type="match status" value="1"/>
</dbReference>
<protein>
    <recommendedName>
        <fullName evidence="1">BON domain-containing protein</fullName>
    </recommendedName>
</protein>
<accession>A0A6J5CQF9</accession>
<dbReference type="Pfam" id="PF04972">
    <property type="entry name" value="BON"/>
    <property type="match status" value="1"/>
</dbReference>
<dbReference type="PANTHER" id="PTHR34606">
    <property type="entry name" value="BON DOMAIN-CONTAINING PROTEIN"/>
    <property type="match status" value="1"/>
</dbReference>
<evidence type="ECO:0000313" key="2">
    <source>
        <dbReference type="EMBL" id="CAB3741796.1"/>
    </source>
</evidence>
<evidence type="ECO:0000313" key="3">
    <source>
        <dbReference type="Proteomes" id="UP000494255"/>
    </source>
</evidence>
<dbReference type="PANTHER" id="PTHR34606:SF15">
    <property type="entry name" value="BON DOMAIN-CONTAINING PROTEIN"/>
    <property type="match status" value="1"/>
</dbReference>
<reference evidence="2 3" key="1">
    <citation type="submission" date="2020-04" db="EMBL/GenBank/DDBJ databases">
        <authorList>
            <person name="De Canck E."/>
        </authorList>
    </citation>
    <scope>NUCLEOTIDE SEQUENCE [LARGE SCALE GENOMIC DNA]</scope>
    <source>
        <strain evidence="2 3">LMG 24238</strain>
    </source>
</reference>
<dbReference type="AlphaFoldDB" id="A0A6J5CQF9"/>
<dbReference type="EMBL" id="CADIKC010000014">
    <property type="protein sequence ID" value="CAB3741796.1"/>
    <property type="molecule type" value="Genomic_DNA"/>
</dbReference>
<dbReference type="InterPro" id="IPR007055">
    <property type="entry name" value="BON_dom"/>
</dbReference>
<name>A0A6J5CQF9_9BURK</name>
<feature type="domain" description="BON" evidence="1">
    <location>
        <begin position="75"/>
        <end position="143"/>
    </location>
</feature>
<proteinExistence type="predicted"/>
<dbReference type="Gene3D" id="3.30.1340.30">
    <property type="match status" value="1"/>
</dbReference>
<organism evidence="2 3">
    <name type="scientific">Paraburkholderia sediminicola</name>
    <dbReference type="NCBI Taxonomy" id="458836"/>
    <lineage>
        <taxon>Bacteria</taxon>
        <taxon>Pseudomonadati</taxon>
        <taxon>Pseudomonadota</taxon>
        <taxon>Betaproteobacteria</taxon>
        <taxon>Burkholderiales</taxon>
        <taxon>Burkholderiaceae</taxon>
        <taxon>Paraburkholderia</taxon>
    </lineage>
</organism>
<sequence length="149" mass="15279">MRAEKCLQARVFCMQRCEINFSRNGENVKTVNLLKALGIALCVATASSAYAQSSDAMASGTMMAPAPNSKAMKSTDRKLGLAVRKALGKAQGFDVSNVFVRARSGAVTLTGTVPDGAQIPQAEQVAKGVAGVTSVNNKLTLGTQGGGGG</sequence>
<dbReference type="Proteomes" id="UP000494255">
    <property type="component" value="Unassembled WGS sequence"/>
</dbReference>
<dbReference type="InterPro" id="IPR051686">
    <property type="entry name" value="Lipoprotein_DolP"/>
</dbReference>
<evidence type="ECO:0000259" key="1">
    <source>
        <dbReference type="PROSITE" id="PS50914"/>
    </source>
</evidence>